<keyword evidence="2" id="KW-1185">Reference proteome</keyword>
<sequence>MPSEQFFWLPYLGRGLMASNLWWYHRPGYMMRQFVRDQSIPATCDTRLDLIDYSLEEMITLIGRRSMLFMWRSGMSGDSTLGMAFFYIRRIYHHPEMITLDGIGISREGVEGLPSSPTRYTSVMRKVQTIIRQCMVSIGGTLGCTPSQHDIQQTFVLQPLRCHPWEPVHERGARGVKRGDHRLQGGGAREGRTPAPLHPDRWGHIDPGSYVPHDPFNSPGRDTLTFSLGLTLVAPSHRDLVQN</sequence>
<name>A0ACC0A1B5_CATRO</name>
<protein>
    <submittedName>
        <fullName evidence="1">Uncharacterized protein</fullName>
    </submittedName>
</protein>
<dbReference type="Proteomes" id="UP001060085">
    <property type="component" value="Linkage Group LG07"/>
</dbReference>
<evidence type="ECO:0000313" key="1">
    <source>
        <dbReference type="EMBL" id="KAI5654351.1"/>
    </source>
</evidence>
<gene>
    <name evidence="1" type="ORF">M9H77_31538</name>
</gene>
<organism evidence="1 2">
    <name type="scientific">Catharanthus roseus</name>
    <name type="common">Madagascar periwinkle</name>
    <name type="synonym">Vinca rosea</name>
    <dbReference type="NCBI Taxonomy" id="4058"/>
    <lineage>
        <taxon>Eukaryota</taxon>
        <taxon>Viridiplantae</taxon>
        <taxon>Streptophyta</taxon>
        <taxon>Embryophyta</taxon>
        <taxon>Tracheophyta</taxon>
        <taxon>Spermatophyta</taxon>
        <taxon>Magnoliopsida</taxon>
        <taxon>eudicotyledons</taxon>
        <taxon>Gunneridae</taxon>
        <taxon>Pentapetalae</taxon>
        <taxon>asterids</taxon>
        <taxon>lamiids</taxon>
        <taxon>Gentianales</taxon>
        <taxon>Apocynaceae</taxon>
        <taxon>Rauvolfioideae</taxon>
        <taxon>Vinceae</taxon>
        <taxon>Catharanthinae</taxon>
        <taxon>Catharanthus</taxon>
    </lineage>
</organism>
<comment type="caution">
    <text evidence="1">The sequence shown here is derived from an EMBL/GenBank/DDBJ whole genome shotgun (WGS) entry which is preliminary data.</text>
</comment>
<proteinExistence type="predicted"/>
<reference evidence="2" key="1">
    <citation type="journal article" date="2023" name="Nat. Plants">
        <title>Single-cell RNA sequencing provides a high-resolution roadmap for understanding the multicellular compartmentation of specialized metabolism.</title>
        <authorList>
            <person name="Sun S."/>
            <person name="Shen X."/>
            <person name="Li Y."/>
            <person name="Li Y."/>
            <person name="Wang S."/>
            <person name="Li R."/>
            <person name="Zhang H."/>
            <person name="Shen G."/>
            <person name="Guo B."/>
            <person name="Wei J."/>
            <person name="Xu J."/>
            <person name="St-Pierre B."/>
            <person name="Chen S."/>
            <person name="Sun C."/>
        </authorList>
    </citation>
    <scope>NUCLEOTIDE SEQUENCE [LARGE SCALE GENOMIC DNA]</scope>
</reference>
<accession>A0ACC0A1B5</accession>
<evidence type="ECO:0000313" key="2">
    <source>
        <dbReference type="Proteomes" id="UP001060085"/>
    </source>
</evidence>
<dbReference type="EMBL" id="CM044707">
    <property type="protein sequence ID" value="KAI5654351.1"/>
    <property type="molecule type" value="Genomic_DNA"/>
</dbReference>